<evidence type="ECO:0000313" key="1">
    <source>
        <dbReference type="EMBL" id="KAK3771896.1"/>
    </source>
</evidence>
<protein>
    <submittedName>
        <fullName evidence="1">Uncharacterized protein</fullName>
    </submittedName>
</protein>
<evidence type="ECO:0000313" key="2">
    <source>
        <dbReference type="Proteomes" id="UP001283361"/>
    </source>
</evidence>
<sequence length="72" mass="8196">MAEDNQQTGKPVLTDSTSIHSNIECAMCNRETPMPKFASPTRNVHYSNLVHHRRGKKKLLTQGRRSMFPDEA</sequence>
<accession>A0AAE0ZN86</accession>
<organism evidence="1 2">
    <name type="scientific">Elysia crispata</name>
    <name type="common">lettuce slug</name>
    <dbReference type="NCBI Taxonomy" id="231223"/>
    <lineage>
        <taxon>Eukaryota</taxon>
        <taxon>Metazoa</taxon>
        <taxon>Spiralia</taxon>
        <taxon>Lophotrochozoa</taxon>
        <taxon>Mollusca</taxon>
        <taxon>Gastropoda</taxon>
        <taxon>Heterobranchia</taxon>
        <taxon>Euthyneura</taxon>
        <taxon>Panpulmonata</taxon>
        <taxon>Sacoglossa</taxon>
        <taxon>Placobranchoidea</taxon>
        <taxon>Plakobranchidae</taxon>
        <taxon>Elysia</taxon>
    </lineage>
</organism>
<dbReference type="AlphaFoldDB" id="A0AAE0ZN86"/>
<comment type="caution">
    <text evidence="1">The sequence shown here is derived from an EMBL/GenBank/DDBJ whole genome shotgun (WGS) entry which is preliminary data.</text>
</comment>
<dbReference type="EMBL" id="JAWDGP010003667">
    <property type="protein sequence ID" value="KAK3771896.1"/>
    <property type="molecule type" value="Genomic_DNA"/>
</dbReference>
<dbReference type="Proteomes" id="UP001283361">
    <property type="component" value="Unassembled WGS sequence"/>
</dbReference>
<gene>
    <name evidence="1" type="ORF">RRG08_064149</name>
</gene>
<proteinExistence type="predicted"/>
<keyword evidence="2" id="KW-1185">Reference proteome</keyword>
<name>A0AAE0ZN86_9GAST</name>
<reference evidence="1" key="1">
    <citation type="journal article" date="2023" name="G3 (Bethesda)">
        <title>A reference genome for the long-term kleptoplast-retaining sea slug Elysia crispata morphotype clarki.</title>
        <authorList>
            <person name="Eastman K.E."/>
            <person name="Pendleton A.L."/>
            <person name="Shaikh M.A."/>
            <person name="Suttiyut T."/>
            <person name="Ogas R."/>
            <person name="Tomko P."/>
            <person name="Gavelis G."/>
            <person name="Widhalm J.R."/>
            <person name="Wisecaver J.H."/>
        </authorList>
    </citation>
    <scope>NUCLEOTIDE SEQUENCE</scope>
    <source>
        <strain evidence="1">ECLA1</strain>
    </source>
</reference>